<name>A0AAD7X945_9APHY</name>
<evidence type="ECO:0000256" key="1">
    <source>
        <dbReference type="SAM" id="MobiDB-lite"/>
    </source>
</evidence>
<protein>
    <submittedName>
        <fullName evidence="2">Uncharacterized protein</fullName>
    </submittedName>
</protein>
<evidence type="ECO:0000313" key="2">
    <source>
        <dbReference type="EMBL" id="KAJ8474084.1"/>
    </source>
</evidence>
<sequence length="77" mass="8882">MVNSLDSSLPRGRSRFGYSNLRGFWFDRKSRNVLQTCTCCVVVPDIEFVAAQSGQRQRDSELKQRDRSSKRGKQARN</sequence>
<evidence type="ECO:0000313" key="3">
    <source>
        <dbReference type="Proteomes" id="UP001215151"/>
    </source>
</evidence>
<comment type="caution">
    <text evidence="2">The sequence shown here is derived from an EMBL/GenBank/DDBJ whole genome shotgun (WGS) entry which is preliminary data.</text>
</comment>
<proteinExistence type="predicted"/>
<organism evidence="2 3">
    <name type="scientific">Trametes cubensis</name>
    <dbReference type="NCBI Taxonomy" id="1111947"/>
    <lineage>
        <taxon>Eukaryota</taxon>
        <taxon>Fungi</taxon>
        <taxon>Dikarya</taxon>
        <taxon>Basidiomycota</taxon>
        <taxon>Agaricomycotina</taxon>
        <taxon>Agaricomycetes</taxon>
        <taxon>Polyporales</taxon>
        <taxon>Polyporaceae</taxon>
        <taxon>Trametes</taxon>
    </lineage>
</organism>
<dbReference type="Proteomes" id="UP001215151">
    <property type="component" value="Unassembled WGS sequence"/>
</dbReference>
<gene>
    <name evidence="2" type="ORF">ONZ51_g7439</name>
</gene>
<accession>A0AAD7X945</accession>
<keyword evidence="3" id="KW-1185">Reference proteome</keyword>
<feature type="compositionally biased region" description="Basic and acidic residues" evidence="1">
    <location>
        <begin position="56"/>
        <end position="69"/>
    </location>
</feature>
<reference evidence="2" key="1">
    <citation type="submission" date="2022-11" db="EMBL/GenBank/DDBJ databases">
        <title>Genome Sequence of Cubamyces cubensis.</title>
        <authorList>
            <person name="Buettner E."/>
        </authorList>
    </citation>
    <scope>NUCLEOTIDE SEQUENCE</scope>
    <source>
        <strain evidence="2">MPL-01</strain>
    </source>
</reference>
<dbReference type="EMBL" id="JAPEVG010000199">
    <property type="protein sequence ID" value="KAJ8474084.1"/>
    <property type="molecule type" value="Genomic_DNA"/>
</dbReference>
<dbReference type="AlphaFoldDB" id="A0AAD7X945"/>
<feature type="region of interest" description="Disordered" evidence="1">
    <location>
        <begin position="53"/>
        <end position="77"/>
    </location>
</feature>